<dbReference type="InterPro" id="IPR036910">
    <property type="entry name" value="HMG_box_dom_sf"/>
</dbReference>
<evidence type="ECO:0000259" key="4">
    <source>
        <dbReference type="PROSITE" id="PS50118"/>
    </source>
</evidence>
<sequence length="189" mass="21580">MELLPKDIHQRIAESSGNVNVHEISHEVNADIFPPSSTITTVQETPHETDTNISRETDESLSVLPSQNVILTPEPSSPSSDGPNILLTSEPERPNLKRKGKQIESPNEKRRAVKEYSPKRPRSAFNYFMREIFSSGGAAHVLPKDRLKLVRKKWNELSDSDKDKYFEMAHADRKRYEREIAGSFRISRL</sequence>
<keyword evidence="2" id="KW-0539">Nucleus</keyword>
<feature type="DNA-binding region" description="HMG box" evidence="2">
    <location>
        <begin position="118"/>
        <end position="185"/>
    </location>
</feature>
<dbReference type="Gene3D" id="1.10.30.10">
    <property type="entry name" value="High mobility group box domain"/>
    <property type="match status" value="1"/>
</dbReference>
<feature type="compositionally biased region" description="Basic and acidic residues" evidence="3">
    <location>
        <begin position="106"/>
        <end position="117"/>
    </location>
</feature>
<dbReference type="SUPFAM" id="SSF47095">
    <property type="entry name" value="HMG-box"/>
    <property type="match status" value="1"/>
</dbReference>
<name>A0A397V5L7_9GLOM</name>
<dbReference type="InterPro" id="IPR009071">
    <property type="entry name" value="HMG_box_dom"/>
</dbReference>
<dbReference type="EMBL" id="QKWP01000614">
    <property type="protein sequence ID" value="RIB17332.1"/>
    <property type="molecule type" value="Genomic_DNA"/>
</dbReference>
<dbReference type="GO" id="GO:0005634">
    <property type="term" value="C:nucleus"/>
    <property type="evidence" value="ECO:0007669"/>
    <property type="project" value="UniProtKB-UniRule"/>
</dbReference>
<feature type="region of interest" description="Disordered" evidence="3">
    <location>
        <begin position="42"/>
        <end position="117"/>
    </location>
</feature>
<reference evidence="5 6" key="1">
    <citation type="submission" date="2018-06" db="EMBL/GenBank/DDBJ databases">
        <title>Comparative genomics reveals the genomic features of Rhizophagus irregularis, R. cerebriforme, R. diaphanum and Gigaspora rosea, and their symbiotic lifestyle signature.</title>
        <authorList>
            <person name="Morin E."/>
            <person name="San Clemente H."/>
            <person name="Chen E.C.H."/>
            <person name="De La Providencia I."/>
            <person name="Hainaut M."/>
            <person name="Kuo A."/>
            <person name="Kohler A."/>
            <person name="Murat C."/>
            <person name="Tang N."/>
            <person name="Roy S."/>
            <person name="Loubradou J."/>
            <person name="Henrissat B."/>
            <person name="Grigoriev I.V."/>
            <person name="Corradi N."/>
            <person name="Roux C."/>
            <person name="Martin F.M."/>
        </authorList>
    </citation>
    <scope>NUCLEOTIDE SEQUENCE [LARGE SCALE GENOMIC DNA]</scope>
    <source>
        <strain evidence="5 6">DAOM 194757</strain>
    </source>
</reference>
<keyword evidence="1 2" id="KW-0238">DNA-binding</keyword>
<dbReference type="Proteomes" id="UP000266673">
    <property type="component" value="Unassembled WGS sequence"/>
</dbReference>
<gene>
    <name evidence="5" type="ORF">C2G38_1441445</name>
</gene>
<evidence type="ECO:0000313" key="6">
    <source>
        <dbReference type="Proteomes" id="UP000266673"/>
    </source>
</evidence>
<dbReference type="AlphaFoldDB" id="A0A397V5L7"/>
<dbReference type="PROSITE" id="PS50118">
    <property type="entry name" value="HMG_BOX_2"/>
    <property type="match status" value="1"/>
</dbReference>
<feature type="domain" description="HMG box" evidence="4">
    <location>
        <begin position="118"/>
        <end position="185"/>
    </location>
</feature>
<dbReference type="Pfam" id="PF00505">
    <property type="entry name" value="HMG_box"/>
    <property type="match status" value="1"/>
</dbReference>
<dbReference type="PANTHER" id="PTHR48112:SF22">
    <property type="entry name" value="MITOCHONDRIAL TRANSCRIPTION FACTOR A, ISOFORM B"/>
    <property type="match status" value="1"/>
</dbReference>
<keyword evidence="6" id="KW-1185">Reference proteome</keyword>
<dbReference type="GO" id="GO:0003677">
    <property type="term" value="F:DNA binding"/>
    <property type="evidence" value="ECO:0007669"/>
    <property type="project" value="UniProtKB-UniRule"/>
</dbReference>
<dbReference type="InterPro" id="IPR050342">
    <property type="entry name" value="HMGB"/>
</dbReference>
<organism evidence="5 6">
    <name type="scientific">Gigaspora rosea</name>
    <dbReference type="NCBI Taxonomy" id="44941"/>
    <lineage>
        <taxon>Eukaryota</taxon>
        <taxon>Fungi</taxon>
        <taxon>Fungi incertae sedis</taxon>
        <taxon>Mucoromycota</taxon>
        <taxon>Glomeromycotina</taxon>
        <taxon>Glomeromycetes</taxon>
        <taxon>Diversisporales</taxon>
        <taxon>Gigasporaceae</taxon>
        <taxon>Gigaspora</taxon>
    </lineage>
</organism>
<accession>A0A397V5L7</accession>
<dbReference type="OrthoDB" id="2377417at2759"/>
<proteinExistence type="predicted"/>
<protein>
    <recommendedName>
        <fullName evidence="4">HMG box domain-containing protein</fullName>
    </recommendedName>
</protein>
<dbReference type="STRING" id="44941.A0A397V5L7"/>
<evidence type="ECO:0000313" key="5">
    <source>
        <dbReference type="EMBL" id="RIB17332.1"/>
    </source>
</evidence>
<dbReference type="PANTHER" id="PTHR48112">
    <property type="entry name" value="HIGH MOBILITY GROUP PROTEIN DSP1"/>
    <property type="match status" value="1"/>
</dbReference>
<dbReference type="SMART" id="SM00398">
    <property type="entry name" value="HMG"/>
    <property type="match status" value="1"/>
</dbReference>
<comment type="caution">
    <text evidence="5">The sequence shown here is derived from an EMBL/GenBank/DDBJ whole genome shotgun (WGS) entry which is preliminary data.</text>
</comment>
<evidence type="ECO:0000256" key="1">
    <source>
        <dbReference type="ARBA" id="ARBA00023125"/>
    </source>
</evidence>
<evidence type="ECO:0000256" key="3">
    <source>
        <dbReference type="SAM" id="MobiDB-lite"/>
    </source>
</evidence>
<feature type="compositionally biased region" description="Basic and acidic residues" evidence="3">
    <location>
        <begin position="45"/>
        <end position="58"/>
    </location>
</feature>
<evidence type="ECO:0000256" key="2">
    <source>
        <dbReference type="PROSITE-ProRule" id="PRU00267"/>
    </source>
</evidence>